<dbReference type="PROSITE" id="PS50109">
    <property type="entry name" value="HIS_KIN"/>
    <property type="match status" value="1"/>
</dbReference>
<dbReference type="InterPro" id="IPR004358">
    <property type="entry name" value="Sig_transdc_His_kin-like_C"/>
</dbReference>
<organism evidence="12 13">
    <name type="scientific">Almyronema epifaneia S1</name>
    <dbReference type="NCBI Taxonomy" id="2991925"/>
    <lineage>
        <taxon>Bacteria</taxon>
        <taxon>Bacillati</taxon>
        <taxon>Cyanobacteriota</taxon>
        <taxon>Cyanophyceae</taxon>
        <taxon>Nodosilineales</taxon>
        <taxon>Nodosilineaceae</taxon>
        <taxon>Almyronema</taxon>
        <taxon>Almyronema epifaneia</taxon>
    </lineage>
</organism>
<dbReference type="Pfam" id="PF02518">
    <property type="entry name" value="HATPase_c"/>
    <property type="match status" value="1"/>
</dbReference>
<dbReference type="Pfam" id="PF08448">
    <property type="entry name" value="PAS_4"/>
    <property type="match status" value="1"/>
</dbReference>
<reference evidence="12 13" key="1">
    <citation type="submission" date="2024-10" db="EMBL/GenBank/DDBJ databases">
        <authorList>
            <person name="Ratan Roy A."/>
            <person name="Morales Sandoval P.H."/>
            <person name="De Los Santos Villalobos S."/>
            <person name="Chakraborty S."/>
            <person name="Mukherjee J."/>
        </authorList>
    </citation>
    <scope>NUCLEOTIDE SEQUENCE [LARGE SCALE GENOMIC DNA]</scope>
    <source>
        <strain evidence="12 13">S1</strain>
    </source>
</reference>
<evidence type="ECO:0000313" key="12">
    <source>
        <dbReference type="EMBL" id="MFE4107307.1"/>
    </source>
</evidence>
<dbReference type="PANTHER" id="PTHR42878">
    <property type="entry name" value="TWO-COMPONENT HISTIDINE KINASE"/>
    <property type="match status" value="1"/>
</dbReference>
<keyword evidence="5" id="KW-0418">Kinase</keyword>
<evidence type="ECO:0000256" key="3">
    <source>
        <dbReference type="ARBA" id="ARBA00022553"/>
    </source>
</evidence>
<dbReference type="SMART" id="SM00388">
    <property type="entry name" value="HisKA"/>
    <property type="match status" value="1"/>
</dbReference>
<dbReference type="EC" id="2.7.13.3" evidence="2"/>
<keyword evidence="6" id="KW-0902">Two-component regulatory system</keyword>
<feature type="domain" description="PAC" evidence="11">
    <location>
        <begin position="297"/>
        <end position="349"/>
    </location>
</feature>
<dbReference type="Pfam" id="PF00989">
    <property type="entry name" value="PAS"/>
    <property type="match status" value="1"/>
</dbReference>
<protein>
    <recommendedName>
        <fullName evidence="2">histidine kinase</fullName>
        <ecNumber evidence="2">2.7.13.3</ecNumber>
    </recommendedName>
</protein>
<dbReference type="InterPro" id="IPR003661">
    <property type="entry name" value="HisK_dim/P_dom"/>
</dbReference>
<comment type="caution">
    <text evidence="12">The sequence shown here is derived from an EMBL/GenBank/DDBJ whole genome shotgun (WGS) entry which is preliminary data.</text>
</comment>
<dbReference type="PANTHER" id="PTHR42878:SF15">
    <property type="entry name" value="BACTERIOPHYTOCHROME"/>
    <property type="match status" value="1"/>
</dbReference>
<gene>
    <name evidence="12" type="ORF">ACFVKH_13520</name>
</gene>
<dbReference type="PROSITE" id="PS50112">
    <property type="entry name" value="PAS"/>
    <property type="match status" value="2"/>
</dbReference>
<keyword evidence="3" id="KW-0597">Phosphoprotein</keyword>
<dbReference type="Gene3D" id="3.30.450.20">
    <property type="entry name" value="PAS domain"/>
    <property type="match status" value="2"/>
</dbReference>
<dbReference type="InterPro" id="IPR013656">
    <property type="entry name" value="PAS_4"/>
</dbReference>
<dbReference type="InterPro" id="IPR013767">
    <property type="entry name" value="PAS_fold"/>
</dbReference>
<evidence type="ECO:0000256" key="1">
    <source>
        <dbReference type="ARBA" id="ARBA00000085"/>
    </source>
</evidence>
<dbReference type="PROSITE" id="PS50113">
    <property type="entry name" value="PAC"/>
    <property type="match status" value="2"/>
</dbReference>
<evidence type="ECO:0000259" key="11">
    <source>
        <dbReference type="PROSITE" id="PS50113"/>
    </source>
</evidence>
<dbReference type="Gene3D" id="3.30.565.10">
    <property type="entry name" value="Histidine kinase-like ATPase, C-terminal domain"/>
    <property type="match status" value="1"/>
</dbReference>
<dbReference type="Gene3D" id="1.10.287.130">
    <property type="match status" value="1"/>
</dbReference>
<feature type="domain" description="PAS" evidence="10">
    <location>
        <begin position="50"/>
        <end position="124"/>
    </location>
</feature>
<dbReference type="SUPFAM" id="SSF55874">
    <property type="entry name" value="ATPase domain of HSP90 chaperone/DNA topoisomerase II/histidine kinase"/>
    <property type="match status" value="1"/>
</dbReference>
<evidence type="ECO:0000259" key="10">
    <source>
        <dbReference type="PROSITE" id="PS50112"/>
    </source>
</evidence>
<dbReference type="SMART" id="SM00091">
    <property type="entry name" value="PAS"/>
    <property type="match status" value="2"/>
</dbReference>
<evidence type="ECO:0000256" key="4">
    <source>
        <dbReference type="ARBA" id="ARBA00022679"/>
    </source>
</evidence>
<dbReference type="InterPro" id="IPR001610">
    <property type="entry name" value="PAC"/>
</dbReference>
<feature type="domain" description="PAC" evidence="11">
    <location>
        <begin position="125"/>
        <end position="177"/>
    </location>
</feature>
<dbReference type="InterPro" id="IPR050351">
    <property type="entry name" value="BphY/WalK/GraS-like"/>
</dbReference>
<dbReference type="Pfam" id="PF00512">
    <property type="entry name" value="HisKA"/>
    <property type="match status" value="1"/>
</dbReference>
<dbReference type="InterPro" id="IPR035965">
    <property type="entry name" value="PAS-like_dom_sf"/>
</dbReference>
<keyword evidence="4" id="KW-0808">Transferase</keyword>
<dbReference type="NCBIfam" id="TIGR00229">
    <property type="entry name" value="sensory_box"/>
    <property type="match status" value="2"/>
</dbReference>
<dbReference type="CDD" id="cd00130">
    <property type="entry name" value="PAS"/>
    <property type="match status" value="2"/>
</dbReference>
<feature type="domain" description="PAS" evidence="10">
    <location>
        <begin position="224"/>
        <end position="294"/>
    </location>
</feature>
<dbReference type="InterPro" id="IPR000014">
    <property type="entry name" value="PAS"/>
</dbReference>
<dbReference type="InterPro" id="IPR005467">
    <property type="entry name" value="His_kinase_dom"/>
</dbReference>
<evidence type="ECO:0000259" key="9">
    <source>
        <dbReference type="PROSITE" id="PS50109"/>
    </source>
</evidence>
<dbReference type="Proteomes" id="UP001600165">
    <property type="component" value="Unassembled WGS sequence"/>
</dbReference>
<dbReference type="InterPro" id="IPR036097">
    <property type="entry name" value="HisK_dim/P_sf"/>
</dbReference>
<proteinExistence type="predicted"/>
<evidence type="ECO:0000256" key="7">
    <source>
        <dbReference type="ARBA" id="ARBA00023136"/>
    </source>
</evidence>
<keyword evidence="8" id="KW-0175">Coiled coil</keyword>
<feature type="domain" description="Histidine kinase" evidence="9">
    <location>
        <begin position="381"/>
        <end position="592"/>
    </location>
</feature>
<dbReference type="InterPro" id="IPR003594">
    <property type="entry name" value="HATPase_dom"/>
</dbReference>
<evidence type="ECO:0000256" key="5">
    <source>
        <dbReference type="ARBA" id="ARBA00022777"/>
    </source>
</evidence>
<dbReference type="SUPFAM" id="SSF47384">
    <property type="entry name" value="Homodimeric domain of signal transducing histidine kinase"/>
    <property type="match status" value="1"/>
</dbReference>
<evidence type="ECO:0000256" key="6">
    <source>
        <dbReference type="ARBA" id="ARBA00023012"/>
    </source>
</evidence>
<dbReference type="SUPFAM" id="SSF55785">
    <property type="entry name" value="PYP-like sensor domain (PAS domain)"/>
    <property type="match status" value="2"/>
</dbReference>
<name>A0ABW6IHH9_9CYAN</name>
<evidence type="ECO:0000313" key="13">
    <source>
        <dbReference type="Proteomes" id="UP001600165"/>
    </source>
</evidence>
<dbReference type="RefSeq" id="WP_377965894.1">
    <property type="nucleotide sequence ID" value="NZ_JBHZOL010000085.1"/>
</dbReference>
<dbReference type="SMART" id="SM00086">
    <property type="entry name" value="PAC"/>
    <property type="match status" value="2"/>
</dbReference>
<dbReference type="CDD" id="cd00082">
    <property type="entry name" value="HisKA"/>
    <property type="match status" value="1"/>
</dbReference>
<dbReference type="EMBL" id="JBHZOL010000085">
    <property type="protein sequence ID" value="MFE4107307.1"/>
    <property type="molecule type" value="Genomic_DNA"/>
</dbReference>
<dbReference type="SMART" id="SM00387">
    <property type="entry name" value="HATPase_c"/>
    <property type="match status" value="1"/>
</dbReference>
<keyword evidence="13" id="KW-1185">Reference proteome</keyword>
<evidence type="ECO:0000256" key="8">
    <source>
        <dbReference type="SAM" id="Coils"/>
    </source>
</evidence>
<keyword evidence="7" id="KW-0472">Membrane</keyword>
<dbReference type="InterPro" id="IPR036890">
    <property type="entry name" value="HATPase_C_sf"/>
</dbReference>
<evidence type="ECO:0000256" key="2">
    <source>
        <dbReference type="ARBA" id="ARBA00012438"/>
    </source>
</evidence>
<accession>A0ABW6IHH9</accession>
<feature type="coiled-coil region" evidence="8">
    <location>
        <begin position="179"/>
        <end position="220"/>
    </location>
</feature>
<comment type="catalytic activity">
    <reaction evidence="1">
        <text>ATP + protein L-histidine = ADP + protein N-phospho-L-histidine.</text>
        <dbReference type="EC" id="2.7.13.3"/>
    </reaction>
</comment>
<dbReference type="InterPro" id="IPR000700">
    <property type="entry name" value="PAS-assoc_C"/>
</dbReference>
<dbReference type="PRINTS" id="PR00344">
    <property type="entry name" value="BCTRLSENSOR"/>
</dbReference>
<sequence length="592" mass="67579">MAQFSDEFRSQEAAARKQLDGLQDCLVDSQAKYRRLQADHEQTTEALRQQELFLRSIYNNVREAIFVVDVLPDGDFRYAGFNPASERLTGLSADRVIGKAPEDILPAAAAGAVRSRYQACLDQGKTIEYEEKLPFSGKETWWLTVLTPLREAAAIHRIIGVSLNITERKQMEVRLAALNQDLEARVAARTAELEVANQLKDTLLQRERHAKAEIEAARQALSLSEQRYRSVVDNVREVIFQTDVDGCWTFLNASWQTVSGFSLAESLGQPFWQYFHVEDQPWCRDRLQQVNQVDLQQRREVRLQTQTGDLRWVEIDIQPNYDESATFTGAVGVINDISDRRHAQEMLESRANELTQINTLLLQTTALLERRNQELDQFAYVASHDLKAPLRAIANLSTWLEEDLGDQLPAESQEHMRLMRGRVHRMEALIEGLLAYSRIGRKEVPTETFSLQELLEEIIDSQAPPENCDIHLQPDLPTLTTKRLILRQIFSNLLSNAIKYNDKPQIEVTIQCQDRGEHYEFAVSDNGPGISPQYHEKIFQVFQTLEARDKTESTGIGLSIIKKIIDTEGEVITVDSQLGQGSTFRFTWSKQH</sequence>